<comment type="caution">
    <text evidence="9">The sequence shown here is derived from an EMBL/GenBank/DDBJ whole genome shotgun (WGS) entry which is preliminary data.</text>
</comment>
<evidence type="ECO:0000256" key="1">
    <source>
        <dbReference type="ARBA" id="ARBA00022679"/>
    </source>
</evidence>
<dbReference type="PANTHER" id="PTHR46146:SF3">
    <property type="entry name" value="SERINE_THREONINE-PROTEIN KINASE-LIKE PROTEIN CCR3-RELATED"/>
    <property type="match status" value="1"/>
</dbReference>
<evidence type="ECO:0000256" key="5">
    <source>
        <dbReference type="PROSITE-ProRule" id="PRU10141"/>
    </source>
</evidence>
<dbReference type="EMBL" id="JAFEMO010000014">
    <property type="protein sequence ID" value="KAH7548375.1"/>
    <property type="molecule type" value="Genomic_DNA"/>
</dbReference>
<dbReference type="InterPro" id="IPR000719">
    <property type="entry name" value="Prot_kinase_dom"/>
</dbReference>
<feature type="region of interest" description="Disordered" evidence="6">
    <location>
        <begin position="375"/>
        <end position="402"/>
    </location>
</feature>
<name>A0ABQ8H4W7_9ROSI</name>
<feature type="compositionally biased region" description="Pro residues" evidence="6">
    <location>
        <begin position="375"/>
        <end position="392"/>
    </location>
</feature>
<feature type="transmembrane region" description="Helical" evidence="7">
    <location>
        <begin position="44"/>
        <end position="66"/>
    </location>
</feature>
<dbReference type="Proteomes" id="UP000827721">
    <property type="component" value="Unassembled WGS sequence"/>
</dbReference>
<dbReference type="SUPFAM" id="SSF50985">
    <property type="entry name" value="RCC1/BLIP-II"/>
    <property type="match status" value="1"/>
</dbReference>
<dbReference type="InterPro" id="IPR011009">
    <property type="entry name" value="Kinase-like_dom_sf"/>
</dbReference>
<evidence type="ECO:0000313" key="10">
    <source>
        <dbReference type="Proteomes" id="UP000827721"/>
    </source>
</evidence>
<evidence type="ECO:0000313" key="9">
    <source>
        <dbReference type="EMBL" id="KAH7548375.1"/>
    </source>
</evidence>
<protein>
    <recommendedName>
        <fullName evidence="8">Protein kinase domain-containing protein</fullName>
    </recommendedName>
</protein>
<keyword evidence="3" id="KW-0418">Kinase</keyword>
<evidence type="ECO:0000256" key="6">
    <source>
        <dbReference type="SAM" id="MobiDB-lite"/>
    </source>
</evidence>
<evidence type="ECO:0000256" key="3">
    <source>
        <dbReference type="ARBA" id="ARBA00022777"/>
    </source>
</evidence>
<feature type="transmembrane region" description="Helical" evidence="7">
    <location>
        <begin position="407"/>
        <end position="433"/>
    </location>
</feature>
<dbReference type="PROSITE" id="PS00107">
    <property type="entry name" value="PROTEIN_KINASE_ATP"/>
    <property type="match status" value="1"/>
</dbReference>
<dbReference type="Gene3D" id="3.30.200.20">
    <property type="entry name" value="Phosphorylase Kinase, domain 1"/>
    <property type="match status" value="1"/>
</dbReference>
<keyword evidence="7" id="KW-0812">Transmembrane</keyword>
<evidence type="ECO:0000256" key="4">
    <source>
        <dbReference type="ARBA" id="ARBA00022840"/>
    </source>
</evidence>
<dbReference type="SUPFAM" id="SSF56112">
    <property type="entry name" value="Protein kinase-like (PK-like)"/>
    <property type="match status" value="1"/>
</dbReference>
<feature type="compositionally biased region" description="Low complexity" evidence="6">
    <location>
        <begin position="456"/>
        <end position="470"/>
    </location>
</feature>
<dbReference type="InterPro" id="IPR009091">
    <property type="entry name" value="RCC1/BLIP-II"/>
</dbReference>
<dbReference type="Pfam" id="PF00069">
    <property type="entry name" value="Pkinase"/>
    <property type="match status" value="1"/>
</dbReference>
<dbReference type="Pfam" id="PF13540">
    <property type="entry name" value="RCC1_2"/>
    <property type="match status" value="1"/>
</dbReference>
<evidence type="ECO:0000256" key="2">
    <source>
        <dbReference type="ARBA" id="ARBA00022741"/>
    </source>
</evidence>
<dbReference type="PROSITE" id="PS00108">
    <property type="entry name" value="PROTEIN_KINASE_ST"/>
    <property type="match status" value="1"/>
</dbReference>
<feature type="region of interest" description="Disordered" evidence="6">
    <location>
        <begin position="446"/>
        <end position="493"/>
    </location>
</feature>
<dbReference type="Gene3D" id="2.130.10.30">
    <property type="entry name" value="Regulator of chromosome condensation 1/beta-lactamase-inhibitor protein II"/>
    <property type="match status" value="2"/>
</dbReference>
<gene>
    <name evidence="9" type="ORF">JRO89_XS14G0110700</name>
</gene>
<keyword evidence="7" id="KW-0472">Membrane</keyword>
<dbReference type="InterPro" id="IPR017441">
    <property type="entry name" value="Protein_kinase_ATP_BS"/>
</dbReference>
<reference evidence="9 10" key="1">
    <citation type="submission" date="2021-02" db="EMBL/GenBank/DDBJ databases">
        <title>Plant Genome Project.</title>
        <authorList>
            <person name="Zhang R.-G."/>
        </authorList>
    </citation>
    <scope>NUCLEOTIDE SEQUENCE [LARGE SCALE GENOMIC DNA]</scope>
    <source>
        <tissue evidence="9">Leaves</tissue>
    </source>
</reference>
<keyword evidence="1" id="KW-0808">Transferase</keyword>
<feature type="binding site" evidence="5">
    <location>
        <position position="540"/>
    </location>
    <ligand>
        <name>ATP</name>
        <dbReference type="ChEBI" id="CHEBI:30616"/>
    </ligand>
</feature>
<keyword evidence="4 5" id="KW-0067">ATP-binding</keyword>
<dbReference type="Gene3D" id="1.10.510.10">
    <property type="entry name" value="Transferase(Phosphotransferase) domain 1"/>
    <property type="match status" value="1"/>
</dbReference>
<dbReference type="PANTHER" id="PTHR46146">
    <property type="entry name" value="SERINE/THREONINE-PROTEIN KINASE-LIKE PROTEIN CCR4"/>
    <property type="match status" value="1"/>
</dbReference>
<dbReference type="InterPro" id="IPR008271">
    <property type="entry name" value="Ser/Thr_kinase_AS"/>
</dbReference>
<proteinExistence type="predicted"/>
<dbReference type="PROSITE" id="PS50011">
    <property type="entry name" value="PROTEIN_KINASE_DOM"/>
    <property type="match status" value="1"/>
</dbReference>
<keyword evidence="7" id="KW-1133">Transmembrane helix</keyword>
<sequence>MTKLPSRTTPTSAIAAVAVDAVILSVTVALIAVVFSLLPSTTDALGSGSTIAISYSSGTVCAVVAAQSTHRILCHRRGAVMAVEPNTSFSQISGGRSFFCGIRSGGYSLLCWEPNFSQNSSFVPKRIYFNDTVLLENLSVGDDQVCATAVDGAVTCWRGNSNVNVPSKELKFESISSGIGFSCGILTNTSRVLCWGSSNSIANSIETDFGNRSMLSISTGGSHVCGIDLGGFVVCHGNNALGQLNPPSNSSFEFSALALGSDHSCAIRRQNGSVVCWGGGGQYSVNVTEGVSFESIVSGSNFTCGLTTRDFAIICWGPGWVNGSGSELDIPAQILPGPCVQSSCSECGIYPLSSTLCFGSGNICRHCLSQNPPSIPVPPPPLPPPPPPPPSDQPRSSPPSKEMTRGLLAFAIVGSVGAFAGFCTVIYCLWTGVCFGDKKIHNSVQPTITRGGSNGGVTTTSNNSPPSRSSTIRRQGSRVLTMRRQRSGTSSKHADRAEEFLLAELAAATNDFSLENKIGAGSFGVVYRGKLWDGREVAIKRGETGQKLKKLQEKESAFDSELAFLSRLHHKHLVRLVGFCEERDERLLVYEYMKNGALYDHLHDKNNVEKTSSVLNSWKMRIKIALDASRGIEYLHNYAVPPIIHRDIKSSNILLDANWTARVSDFGLSLLSSESESENRPPIKAAGTVGYIDPEYYGLNVLTAKSDVYGLGVVLLELLTGKRAIFKNGEENEGTPISIVDFAVPAIMAGELVKVLDPRVGPPALNEGEAVELVAYTAMHCVNLEGKERPTIADIVANLERAFALCVDDDSHGSISSGRISIVSD</sequence>
<accession>A0ABQ8H4W7</accession>
<feature type="domain" description="Protein kinase" evidence="8">
    <location>
        <begin position="512"/>
        <end position="804"/>
    </location>
</feature>
<keyword evidence="10" id="KW-1185">Reference proteome</keyword>
<dbReference type="SMART" id="SM00220">
    <property type="entry name" value="S_TKc"/>
    <property type="match status" value="1"/>
</dbReference>
<organism evidence="9 10">
    <name type="scientific">Xanthoceras sorbifolium</name>
    <dbReference type="NCBI Taxonomy" id="99658"/>
    <lineage>
        <taxon>Eukaryota</taxon>
        <taxon>Viridiplantae</taxon>
        <taxon>Streptophyta</taxon>
        <taxon>Embryophyta</taxon>
        <taxon>Tracheophyta</taxon>
        <taxon>Spermatophyta</taxon>
        <taxon>Magnoliopsida</taxon>
        <taxon>eudicotyledons</taxon>
        <taxon>Gunneridae</taxon>
        <taxon>Pentapetalae</taxon>
        <taxon>rosids</taxon>
        <taxon>malvids</taxon>
        <taxon>Sapindales</taxon>
        <taxon>Sapindaceae</taxon>
        <taxon>Xanthoceroideae</taxon>
        <taxon>Xanthoceras</taxon>
    </lineage>
</organism>
<evidence type="ECO:0000256" key="7">
    <source>
        <dbReference type="SAM" id="Phobius"/>
    </source>
</evidence>
<keyword evidence="2 5" id="KW-0547">Nucleotide-binding</keyword>
<evidence type="ECO:0000259" key="8">
    <source>
        <dbReference type="PROSITE" id="PS50011"/>
    </source>
</evidence>
<feature type="transmembrane region" description="Helical" evidence="7">
    <location>
        <begin position="12"/>
        <end position="38"/>
    </location>
</feature>